<gene>
    <name evidence="2" type="ORF">NPX36_07780</name>
</gene>
<accession>A0ABY5NP13</accession>
<proteinExistence type="predicted"/>
<keyword evidence="1" id="KW-1133">Transmembrane helix</keyword>
<reference evidence="2 3" key="1">
    <citation type="submission" date="2022-08" db="EMBL/GenBank/DDBJ databases">
        <title>Myroides zhujiangensis sp. nov., a novel bacterium isolated from sediment in the Pearl River Estuary.</title>
        <authorList>
            <person name="Cui L."/>
        </authorList>
    </citation>
    <scope>NUCLEOTIDE SEQUENCE [LARGE SCALE GENOMIC DNA]</scope>
    <source>
        <strain evidence="2 3">SCSIO 72103</strain>
    </source>
</reference>
<feature type="transmembrane region" description="Helical" evidence="1">
    <location>
        <begin position="23"/>
        <end position="42"/>
    </location>
</feature>
<name>A0ABY5NP13_9FLAO</name>
<dbReference type="Proteomes" id="UP001317001">
    <property type="component" value="Chromosome"/>
</dbReference>
<keyword evidence="3" id="KW-1185">Reference proteome</keyword>
<keyword evidence="1" id="KW-0472">Membrane</keyword>
<sequence>MKNKLHTTVCHSEGVSKSKESPTIFYVLYAILLILCSLPVTAQPYQWQWAIKGGSSGAGVSSGGWHIYAEQIYDIAIDNNNNYYFVASIAGSNPQLNGQSVIVYNNIATNNDIFLFSTTCDGQVRWNQAIGGGQLLIELLK</sequence>
<protein>
    <submittedName>
        <fullName evidence="2">Uncharacterized protein</fullName>
    </submittedName>
</protein>
<dbReference type="EMBL" id="CP102382">
    <property type="protein sequence ID" value="UUV20268.1"/>
    <property type="molecule type" value="Genomic_DNA"/>
</dbReference>
<evidence type="ECO:0000256" key="1">
    <source>
        <dbReference type="SAM" id="Phobius"/>
    </source>
</evidence>
<evidence type="ECO:0000313" key="3">
    <source>
        <dbReference type="Proteomes" id="UP001317001"/>
    </source>
</evidence>
<organism evidence="2 3">
    <name type="scientific">Paenimyroides aestuarii</name>
    <dbReference type="NCBI Taxonomy" id="2968490"/>
    <lineage>
        <taxon>Bacteria</taxon>
        <taxon>Pseudomonadati</taxon>
        <taxon>Bacteroidota</taxon>
        <taxon>Flavobacteriia</taxon>
        <taxon>Flavobacteriales</taxon>
        <taxon>Flavobacteriaceae</taxon>
        <taxon>Paenimyroides</taxon>
    </lineage>
</organism>
<keyword evidence="1" id="KW-0812">Transmembrane</keyword>
<dbReference type="RefSeq" id="WP_257498174.1">
    <property type="nucleotide sequence ID" value="NZ_CP102382.1"/>
</dbReference>
<evidence type="ECO:0000313" key="2">
    <source>
        <dbReference type="EMBL" id="UUV20268.1"/>
    </source>
</evidence>